<name>A0A9P3PK27_LYOSH</name>
<organism evidence="1 2">
    <name type="scientific">Lyophyllum shimeji</name>
    <name type="common">Hon-shimeji</name>
    <name type="synonym">Tricholoma shimeji</name>
    <dbReference type="NCBI Taxonomy" id="47721"/>
    <lineage>
        <taxon>Eukaryota</taxon>
        <taxon>Fungi</taxon>
        <taxon>Dikarya</taxon>
        <taxon>Basidiomycota</taxon>
        <taxon>Agaricomycotina</taxon>
        <taxon>Agaricomycetes</taxon>
        <taxon>Agaricomycetidae</taxon>
        <taxon>Agaricales</taxon>
        <taxon>Tricholomatineae</taxon>
        <taxon>Lyophyllaceae</taxon>
        <taxon>Lyophyllum</taxon>
    </lineage>
</organism>
<dbReference type="EMBL" id="BRPK01000004">
    <property type="protein sequence ID" value="GLB37680.1"/>
    <property type="molecule type" value="Genomic_DNA"/>
</dbReference>
<dbReference type="Proteomes" id="UP001063166">
    <property type="component" value="Unassembled WGS sequence"/>
</dbReference>
<evidence type="ECO:0000313" key="1">
    <source>
        <dbReference type="EMBL" id="GLB37680.1"/>
    </source>
</evidence>
<evidence type="ECO:0000313" key="2">
    <source>
        <dbReference type="Proteomes" id="UP001063166"/>
    </source>
</evidence>
<dbReference type="AlphaFoldDB" id="A0A9P3PK27"/>
<sequence>MLLDELFVLRDPSHPGVSAGRGILVNETDVHIRVVLYFVKLVTVIIIERRQEQRHTRSWSHRSRMQLAVSSPGGEQRRVLIVLGGGGIRIKLRSGVHGGWWKGVFRVVESLYAPG</sequence>
<gene>
    <name evidence="1" type="ORF">LshimejAT787_0407310</name>
</gene>
<comment type="caution">
    <text evidence="1">The sequence shown here is derived from an EMBL/GenBank/DDBJ whole genome shotgun (WGS) entry which is preliminary data.</text>
</comment>
<accession>A0A9P3PK27</accession>
<reference evidence="1" key="1">
    <citation type="submission" date="2022-07" db="EMBL/GenBank/DDBJ databases">
        <title>The genome of Lyophyllum shimeji provides insight into the initial evolution of ectomycorrhizal fungal genome.</title>
        <authorList>
            <person name="Kobayashi Y."/>
            <person name="Shibata T."/>
            <person name="Hirakawa H."/>
            <person name="Shigenobu S."/>
            <person name="Nishiyama T."/>
            <person name="Yamada A."/>
            <person name="Hasebe M."/>
            <person name="Kawaguchi M."/>
        </authorList>
    </citation>
    <scope>NUCLEOTIDE SEQUENCE</scope>
    <source>
        <strain evidence="1">AT787</strain>
    </source>
</reference>
<proteinExistence type="predicted"/>
<keyword evidence="2" id="KW-1185">Reference proteome</keyword>
<protein>
    <submittedName>
        <fullName evidence="1">Uncharacterized protein</fullName>
    </submittedName>
</protein>